<proteinExistence type="predicted"/>
<dbReference type="RefSeq" id="XP_064655830.1">
    <property type="nucleotide sequence ID" value="XM_064805971.1"/>
</dbReference>
<dbReference type="GeneID" id="89930073"/>
<evidence type="ECO:0000256" key="1">
    <source>
        <dbReference type="SAM" id="MobiDB-lite"/>
    </source>
</evidence>
<dbReference type="Proteomes" id="UP001337655">
    <property type="component" value="Unassembled WGS sequence"/>
</dbReference>
<evidence type="ECO:0000313" key="3">
    <source>
        <dbReference type="Proteomes" id="UP001337655"/>
    </source>
</evidence>
<dbReference type="EMBL" id="JAVRRT010000015">
    <property type="protein sequence ID" value="KAK5165818.1"/>
    <property type="molecule type" value="Genomic_DNA"/>
</dbReference>
<keyword evidence="3" id="KW-1185">Reference proteome</keyword>
<feature type="region of interest" description="Disordered" evidence="1">
    <location>
        <begin position="1"/>
        <end position="20"/>
    </location>
</feature>
<dbReference type="Pfam" id="PF11885">
    <property type="entry name" value="DUF3405"/>
    <property type="match status" value="1"/>
</dbReference>
<comment type="caution">
    <text evidence="2">The sequence shown here is derived from an EMBL/GenBank/DDBJ whole genome shotgun (WGS) entry which is preliminary data.</text>
</comment>
<accession>A0AAV9P023</accession>
<dbReference type="PANTHER" id="PTHR36205">
    <property type="entry name" value="CHROMOSOME 19, WHOLE GENOME SHOTGUN SEQUENCE"/>
    <property type="match status" value="1"/>
</dbReference>
<feature type="region of interest" description="Disordered" evidence="1">
    <location>
        <begin position="458"/>
        <end position="496"/>
    </location>
</feature>
<evidence type="ECO:0000313" key="2">
    <source>
        <dbReference type="EMBL" id="KAK5165818.1"/>
    </source>
</evidence>
<organism evidence="2 3">
    <name type="scientific">Saxophila tyrrhenica</name>
    <dbReference type="NCBI Taxonomy" id="1690608"/>
    <lineage>
        <taxon>Eukaryota</taxon>
        <taxon>Fungi</taxon>
        <taxon>Dikarya</taxon>
        <taxon>Ascomycota</taxon>
        <taxon>Pezizomycotina</taxon>
        <taxon>Dothideomycetes</taxon>
        <taxon>Dothideomycetidae</taxon>
        <taxon>Mycosphaerellales</taxon>
        <taxon>Extremaceae</taxon>
        <taxon>Saxophila</taxon>
    </lineage>
</organism>
<name>A0AAV9P023_9PEZI</name>
<gene>
    <name evidence="2" type="ORF">LTR77_008741</name>
</gene>
<feature type="compositionally biased region" description="Polar residues" evidence="1">
    <location>
        <begin position="1"/>
        <end position="13"/>
    </location>
</feature>
<protein>
    <submittedName>
        <fullName evidence="2">Uncharacterized protein</fullName>
    </submittedName>
</protein>
<dbReference type="PANTHER" id="PTHR36205:SF3">
    <property type="entry name" value="MAJOR FACILITATOR SUPERFAMILY TRANSPORTER"/>
    <property type="match status" value="1"/>
</dbReference>
<dbReference type="InterPro" id="IPR021822">
    <property type="entry name" value="DUF3405"/>
</dbReference>
<dbReference type="AlphaFoldDB" id="A0AAV9P023"/>
<sequence>MDFQDTKWQSPSSGRRPKPPLVTKFLRRAVWAIVISCLTTGAGMRAVKHGWWRSHEDDLPFPWQQFRKLDGYYNGLNTLVPYEDWRPQNGWNVTSPLQLDSTGVGKKTPTMDPVVYDPYPDFASPEYLSEHQPVAECFLDEDDTVRVPDVYAYPGLPQHFPRPLYGSNSELEIREDVCFDRFGRYGPYGYSYDDGLREHGLRTTPEDEAFQTIVGSTSENAGAEKIFELAGYTSWTGMDWGAAQDRCIDKNKARFAHEQPSRMKRTPRHAFVLRTWTGRTYNQHSILALRALISELALKSRGQYTVHLLIHVRDSSIPIFADEAIYNATLQSAVPREFWGISTLWSEAQMKMLYPGPFDQNFDAGVDESTVHGVYRSAHFALQWFSRMHPEYEFFWNWEMDVRFTGHYWEFAERVGEWARKQARKGLWERNGRFWLPEVHGSYDNFTTFVEREIETVEKEKNNGEQSGPIPVWGPLQQDDDTPPDSHPPTPYPADNYTWGVDSPADLITFTPLFDPAHTTWVLRNDITNYPSPPPRRASIITVSRLSRRLLAAMHDEVVLEKRTMFTEMFPASVALQEGMKAVFAPVGVWFDRDWNSAYAEQVLNRPEGKEKSAFGWGEHNLLGGTFYYNARFGPRLWRRWLGLRSEAWDGWVGERGEEGGRLCLPGLLVHPVKDEGGRGG</sequence>
<reference evidence="2 3" key="1">
    <citation type="submission" date="2023-08" db="EMBL/GenBank/DDBJ databases">
        <title>Black Yeasts Isolated from many extreme environments.</title>
        <authorList>
            <person name="Coleine C."/>
            <person name="Stajich J.E."/>
            <person name="Selbmann L."/>
        </authorList>
    </citation>
    <scope>NUCLEOTIDE SEQUENCE [LARGE SCALE GENOMIC DNA]</scope>
    <source>
        <strain evidence="2 3">CCFEE 5935</strain>
    </source>
</reference>